<reference evidence="2 3" key="1">
    <citation type="journal article" date="2017" name="Int. J. Syst. Evol. Microbiol.">
        <title>Mycobacterium talmoniae sp. nov., a slowly growing mycobacterium isolated from human respiratory samples.</title>
        <authorList>
            <person name="Davidson R.M."/>
            <person name="DeGroote M.A."/>
            <person name="Marola J.L."/>
            <person name="Buss S."/>
            <person name="Jones V."/>
            <person name="McNeil M.R."/>
            <person name="Freifeld A.G."/>
            <person name="Elaine Epperson L."/>
            <person name="Hasan N.A."/>
            <person name="Jackson M."/>
            <person name="Iwen P.C."/>
            <person name="Salfinger M."/>
            <person name="Strong M."/>
        </authorList>
    </citation>
    <scope>NUCLEOTIDE SEQUENCE [LARGE SCALE GENOMIC DNA]</scope>
    <source>
        <strain evidence="2 3">ATCC BAA-2683</strain>
    </source>
</reference>
<sequence>MTMPNAAPTATPPDRRQRKVASPCRQLTAVPIAAPSATL</sequence>
<dbReference type="Proteomes" id="UP000238296">
    <property type="component" value="Unassembled WGS sequence"/>
</dbReference>
<gene>
    <name evidence="2" type="ORF">C1Y40_03515</name>
</gene>
<dbReference type="EMBL" id="PPEA01000512">
    <property type="protein sequence ID" value="PQM46331.1"/>
    <property type="molecule type" value="Genomic_DNA"/>
</dbReference>
<organism evidence="2 3">
    <name type="scientific">Mycobacterium talmoniae</name>
    <dbReference type="NCBI Taxonomy" id="1858794"/>
    <lineage>
        <taxon>Bacteria</taxon>
        <taxon>Bacillati</taxon>
        <taxon>Actinomycetota</taxon>
        <taxon>Actinomycetes</taxon>
        <taxon>Mycobacteriales</taxon>
        <taxon>Mycobacteriaceae</taxon>
        <taxon>Mycobacterium</taxon>
    </lineage>
</organism>
<dbReference type="AlphaFoldDB" id="A0A2S8BI16"/>
<protein>
    <submittedName>
        <fullName evidence="2">Uncharacterized protein</fullName>
    </submittedName>
</protein>
<proteinExistence type="predicted"/>
<evidence type="ECO:0000256" key="1">
    <source>
        <dbReference type="SAM" id="MobiDB-lite"/>
    </source>
</evidence>
<accession>A0A2S8BI16</accession>
<comment type="caution">
    <text evidence="2">The sequence shown here is derived from an EMBL/GenBank/DDBJ whole genome shotgun (WGS) entry which is preliminary data.</text>
</comment>
<feature type="region of interest" description="Disordered" evidence="1">
    <location>
        <begin position="1"/>
        <end position="39"/>
    </location>
</feature>
<evidence type="ECO:0000313" key="3">
    <source>
        <dbReference type="Proteomes" id="UP000238296"/>
    </source>
</evidence>
<evidence type="ECO:0000313" key="2">
    <source>
        <dbReference type="EMBL" id="PQM46331.1"/>
    </source>
</evidence>
<name>A0A2S8BI16_9MYCO</name>